<feature type="compositionally biased region" description="Basic and acidic residues" evidence="1">
    <location>
        <begin position="309"/>
        <end position="320"/>
    </location>
</feature>
<feature type="compositionally biased region" description="Low complexity" evidence="1">
    <location>
        <begin position="643"/>
        <end position="664"/>
    </location>
</feature>
<feature type="region of interest" description="Disordered" evidence="1">
    <location>
        <begin position="286"/>
        <end position="470"/>
    </location>
</feature>
<dbReference type="Proteomes" id="UP000750711">
    <property type="component" value="Unassembled WGS sequence"/>
</dbReference>
<reference evidence="2" key="1">
    <citation type="submission" date="2021-03" db="EMBL/GenBank/DDBJ databases">
        <title>Comparative genomics and phylogenomic investigation of the class Geoglossomycetes provide insights into ecological specialization and systematics.</title>
        <authorList>
            <person name="Melie T."/>
            <person name="Pirro S."/>
            <person name="Miller A.N."/>
            <person name="Quandt A."/>
        </authorList>
    </citation>
    <scope>NUCLEOTIDE SEQUENCE</scope>
    <source>
        <strain evidence="2">CAQ_001_2017</strain>
    </source>
</reference>
<dbReference type="EMBL" id="JAGHQM010000029">
    <property type="protein sequence ID" value="KAH0566168.1"/>
    <property type="molecule type" value="Genomic_DNA"/>
</dbReference>
<feature type="compositionally biased region" description="Polar residues" evidence="1">
    <location>
        <begin position="387"/>
        <end position="396"/>
    </location>
</feature>
<gene>
    <name evidence="2" type="ORF">GP486_000436</name>
</gene>
<evidence type="ECO:0000256" key="1">
    <source>
        <dbReference type="SAM" id="MobiDB-lite"/>
    </source>
</evidence>
<evidence type="ECO:0000313" key="3">
    <source>
        <dbReference type="Proteomes" id="UP000750711"/>
    </source>
</evidence>
<feature type="compositionally biased region" description="Basic and acidic residues" evidence="1">
    <location>
        <begin position="405"/>
        <end position="416"/>
    </location>
</feature>
<accession>A0A9P8LIY0</accession>
<name>A0A9P8LIY0_9PEZI</name>
<comment type="caution">
    <text evidence="2">The sequence shown here is derived from an EMBL/GenBank/DDBJ whole genome shotgun (WGS) entry which is preliminary data.</text>
</comment>
<organism evidence="2 3">
    <name type="scientific">Trichoglossum hirsutum</name>
    <dbReference type="NCBI Taxonomy" id="265104"/>
    <lineage>
        <taxon>Eukaryota</taxon>
        <taxon>Fungi</taxon>
        <taxon>Dikarya</taxon>
        <taxon>Ascomycota</taxon>
        <taxon>Pezizomycotina</taxon>
        <taxon>Geoglossomycetes</taxon>
        <taxon>Geoglossales</taxon>
        <taxon>Geoglossaceae</taxon>
        <taxon>Trichoglossum</taxon>
    </lineage>
</organism>
<dbReference type="AlphaFoldDB" id="A0A9P8LIY0"/>
<protein>
    <submittedName>
        <fullName evidence="2">Uncharacterized protein</fullName>
    </submittedName>
</protein>
<feature type="compositionally biased region" description="Low complexity" evidence="1">
    <location>
        <begin position="330"/>
        <end position="342"/>
    </location>
</feature>
<evidence type="ECO:0000313" key="2">
    <source>
        <dbReference type="EMBL" id="KAH0566168.1"/>
    </source>
</evidence>
<keyword evidence="3" id="KW-1185">Reference proteome</keyword>
<feature type="region of interest" description="Disordered" evidence="1">
    <location>
        <begin position="1"/>
        <end position="20"/>
    </location>
</feature>
<proteinExistence type="predicted"/>
<sequence>MSSVAINPHQALPEVGGKERTKGPVIRLPLFTPDATPEPELGPAPSGVQATPLGEALCDSGPSQQFKATLDELCGDFEQVLGLEYWAELGDVVLAFYQKAVENHPRKGGNGTTFANIISAAEALRVPRKYITEVTQWDGVDKSKLSWGYETDGLGDMDMDFDPEKPGDGHKYYYEQAAEHLIKLRDDPGDAAAESAIAQLNKEIDLYNERNPGQGNYEGKFEIPLRAIRVQFSRMKAAEESLSLQPGNNAASAILINALKSLSDIFEEANRPKGWETAMGIEQVTVEPSHTSGPPPRPQPQAAQAGQFARRDATSDERSDSSAPPPTPQPQAARAGNFARRNAPPERSDTSAPPNIRQPITGARRRTKARANPSRGGNESDGENGLFCSNNATPTESRPLVFARRGGETGRSETKPRRNPGRSGLPPSPPPSARDIPPQGGPRGDTSTRSDPLVRAGVGGGTNSSRAPPEYTLEWECPKGFIAKLSDGTYEIIPQKDLSHPEKEDFRKMNPDSCNPCAKDMIYPKDLVKRYRGIEVITNDRSMFCYIRILFNPAEEDITGALVFYWFCRSGAINMFGERRIYTDAWQYCEKRGESRIWLTKMTERRERYQLNSVSREDLNYDDPGQEAPEKGSSNTPATPRITRATSRNTRATSRNTRATSRNTPEASDEVLYLGSKYREKPPIKIYYERPPAAEDGYGKSLTREDYYVDGMTPEQAYNLYKGHYKRKPNIYGPRVGTRSDNKNFTLGSGGDVTTTTNGEYMDLMGAFQVLIEECKLMREENMSLRQQYGI</sequence>
<feature type="region of interest" description="Disordered" evidence="1">
    <location>
        <begin position="615"/>
        <end position="668"/>
    </location>
</feature>